<gene>
    <name evidence="3" type="ORF">E3N88_39716</name>
</gene>
<dbReference type="EMBL" id="SZYD01000019">
    <property type="protein sequence ID" value="KAD2392739.1"/>
    <property type="molecule type" value="Genomic_DNA"/>
</dbReference>
<evidence type="ECO:0000313" key="3">
    <source>
        <dbReference type="EMBL" id="KAD2392739.1"/>
    </source>
</evidence>
<sequence>MELLKRRHAALNSNQLDCWVMNVVPVSGPNTLPVIYDRELLEAMHNCEFTFPMDKLEHLVISSKNECSYSKLMYHFMDAYGHDVLIDSGPYEMTMLQFEADQKLGFWEDKRSHGACSNNFSLDTASGQPRPVGTSTVIVVKRLNHEGIQGHQDWLVLVKYDRRSEQEFF</sequence>
<keyword evidence="1" id="KW-0808">Transferase</keyword>
<comment type="caution">
    <text evidence="3">The sequence shown here is derived from an EMBL/GenBank/DDBJ whole genome shotgun (WGS) entry which is preliminary data.</text>
</comment>
<dbReference type="GO" id="GO:0008168">
    <property type="term" value="F:methyltransferase activity"/>
    <property type="evidence" value="ECO:0007669"/>
    <property type="project" value="UniProtKB-KW"/>
</dbReference>
<dbReference type="OrthoDB" id="10607931at2759"/>
<dbReference type="AlphaFoldDB" id="A0A5N6LKK6"/>
<dbReference type="GO" id="GO:0032259">
    <property type="term" value="P:methylation"/>
    <property type="evidence" value="ECO:0007669"/>
    <property type="project" value="UniProtKB-KW"/>
</dbReference>
<keyword evidence="2" id="KW-0325">Glycoprotein</keyword>
<keyword evidence="4" id="KW-1185">Reference proteome</keyword>
<evidence type="ECO:0000313" key="4">
    <source>
        <dbReference type="Proteomes" id="UP000326396"/>
    </source>
</evidence>
<proteinExistence type="predicted"/>
<evidence type="ECO:0000256" key="1">
    <source>
        <dbReference type="ARBA" id="ARBA00022603"/>
    </source>
</evidence>
<organism evidence="3 4">
    <name type="scientific">Mikania micrantha</name>
    <name type="common">bitter vine</name>
    <dbReference type="NCBI Taxonomy" id="192012"/>
    <lineage>
        <taxon>Eukaryota</taxon>
        <taxon>Viridiplantae</taxon>
        <taxon>Streptophyta</taxon>
        <taxon>Embryophyta</taxon>
        <taxon>Tracheophyta</taxon>
        <taxon>Spermatophyta</taxon>
        <taxon>Magnoliopsida</taxon>
        <taxon>eudicotyledons</taxon>
        <taxon>Gunneridae</taxon>
        <taxon>Pentapetalae</taxon>
        <taxon>asterids</taxon>
        <taxon>campanulids</taxon>
        <taxon>Asterales</taxon>
        <taxon>Asteraceae</taxon>
        <taxon>Asteroideae</taxon>
        <taxon>Heliantheae alliance</taxon>
        <taxon>Eupatorieae</taxon>
        <taxon>Mikania</taxon>
    </lineage>
</organism>
<dbReference type="Proteomes" id="UP000326396">
    <property type="component" value="Linkage Group LG9"/>
</dbReference>
<dbReference type="Pfam" id="PF03141">
    <property type="entry name" value="Methyltransf_29"/>
    <property type="match status" value="1"/>
</dbReference>
<protein>
    <submittedName>
        <fullName evidence="3">Uncharacterized protein</fullName>
    </submittedName>
</protein>
<name>A0A5N6LKK6_9ASTR</name>
<keyword evidence="1" id="KW-0489">Methyltransferase</keyword>
<dbReference type="InterPro" id="IPR004159">
    <property type="entry name" value="Put_SAM_MeTrfase"/>
</dbReference>
<accession>A0A5N6LKK6</accession>
<evidence type="ECO:0000256" key="2">
    <source>
        <dbReference type="ARBA" id="ARBA00023180"/>
    </source>
</evidence>
<reference evidence="3 4" key="1">
    <citation type="submission" date="2019-05" db="EMBL/GenBank/DDBJ databases">
        <title>Mikania micrantha, genome provides insights into the molecular mechanism of rapid growth.</title>
        <authorList>
            <person name="Liu B."/>
        </authorList>
    </citation>
    <scope>NUCLEOTIDE SEQUENCE [LARGE SCALE GENOMIC DNA]</scope>
    <source>
        <strain evidence="3">NLD-2019</strain>
        <tissue evidence="3">Leaf</tissue>
    </source>
</reference>